<protein>
    <submittedName>
        <fullName evidence="3">Uncharacterized protein</fullName>
    </submittedName>
</protein>
<proteinExistence type="predicted"/>
<dbReference type="Proteomes" id="UP000279859">
    <property type="component" value="Unassembled WGS sequence"/>
</dbReference>
<gene>
    <name evidence="3" type="ORF">EEJ31_00145</name>
</gene>
<reference evidence="3 4" key="1">
    <citation type="submission" date="2018-11" db="EMBL/GenBank/DDBJ databases">
        <title>Cryobacterium sp. nov., isolated from rhizosphere soil of lettuce.</title>
        <authorList>
            <person name="Wang Y."/>
        </authorList>
    </citation>
    <scope>NUCLEOTIDE SEQUENCE [LARGE SCALE GENOMIC DNA]</scope>
    <source>
        <strain evidence="3 4">NEAU-85</strain>
    </source>
</reference>
<evidence type="ECO:0000313" key="3">
    <source>
        <dbReference type="EMBL" id="RNE67235.1"/>
    </source>
</evidence>
<comment type="caution">
    <text evidence="3">The sequence shown here is derived from an EMBL/GenBank/DDBJ whole genome shotgun (WGS) entry which is preliminary data.</text>
</comment>
<evidence type="ECO:0000256" key="2">
    <source>
        <dbReference type="SAM" id="Phobius"/>
    </source>
</evidence>
<keyword evidence="4" id="KW-1185">Reference proteome</keyword>
<dbReference type="AlphaFoldDB" id="A0A3M8LPG8"/>
<keyword evidence="2" id="KW-1133">Transmembrane helix</keyword>
<feature type="transmembrane region" description="Helical" evidence="2">
    <location>
        <begin position="21"/>
        <end position="43"/>
    </location>
</feature>
<feature type="region of interest" description="Disordered" evidence="1">
    <location>
        <begin position="126"/>
        <end position="150"/>
    </location>
</feature>
<dbReference type="EMBL" id="RDSR01000001">
    <property type="protein sequence ID" value="RNE67235.1"/>
    <property type="molecule type" value="Genomic_DNA"/>
</dbReference>
<evidence type="ECO:0000313" key="4">
    <source>
        <dbReference type="Proteomes" id="UP000279859"/>
    </source>
</evidence>
<accession>A0A3M8LPG8</accession>
<dbReference type="OrthoDB" id="4479226at2"/>
<dbReference type="RefSeq" id="WP_123044267.1">
    <property type="nucleotide sequence ID" value="NZ_RDSR01000001.1"/>
</dbReference>
<sequence>MKALIVQAASGDAWTEFWRPFLFSPGAAAVAALTAAIIAFLAASRSTKAARSTASEDQRQRVQASRWEKWWSATMWAADHSLSPDSNEAALGYRALEALQSSGTWAIEDSQVAFIRALTDNVLDEAGLRSDSDPRGTNGRKIAEEEVRDG</sequence>
<keyword evidence="2" id="KW-0812">Transmembrane</keyword>
<keyword evidence="2" id="KW-0472">Membrane</keyword>
<evidence type="ECO:0000256" key="1">
    <source>
        <dbReference type="SAM" id="MobiDB-lite"/>
    </source>
</evidence>
<organism evidence="3 4">
    <name type="scientific">Cryobacterium tepidiphilum</name>
    <dbReference type="NCBI Taxonomy" id="2486026"/>
    <lineage>
        <taxon>Bacteria</taxon>
        <taxon>Bacillati</taxon>
        <taxon>Actinomycetota</taxon>
        <taxon>Actinomycetes</taxon>
        <taxon>Micrococcales</taxon>
        <taxon>Microbacteriaceae</taxon>
        <taxon>Cryobacterium</taxon>
    </lineage>
</organism>
<name>A0A3M8LPG8_9MICO</name>
<feature type="compositionally biased region" description="Basic and acidic residues" evidence="1">
    <location>
        <begin position="141"/>
        <end position="150"/>
    </location>
</feature>